<accession>A0A9D4AEB1</accession>
<dbReference type="Pfam" id="PF14392">
    <property type="entry name" value="zf-CCHC_4"/>
    <property type="match status" value="1"/>
</dbReference>
<dbReference type="InterPro" id="IPR025836">
    <property type="entry name" value="Zn_knuckle_CX2CX4HX4C"/>
</dbReference>
<dbReference type="PANTHER" id="PTHR31286">
    <property type="entry name" value="GLYCINE-RICH CELL WALL STRUCTURAL PROTEIN 1.8-LIKE"/>
    <property type="match status" value="1"/>
</dbReference>
<evidence type="ECO:0008006" key="5">
    <source>
        <dbReference type="Google" id="ProtNLM"/>
    </source>
</evidence>
<evidence type="ECO:0000259" key="2">
    <source>
        <dbReference type="Pfam" id="PF14392"/>
    </source>
</evidence>
<dbReference type="OrthoDB" id="1707487at2759"/>
<protein>
    <recommendedName>
        <fullName evidence="5">DUF4283 domain-containing protein</fullName>
    </recommendedName>
</protein>
<keyword evidence="4" id="KW-1185">Reference proteome</keyword>
<evidence type="ECO:0000259" key="1">
    <source>
        <dbReference type="Pfam" id="PF14111"/>
    </source>
</evidence>
<sequence>MENMEEVNTDLANLNITDEEEDPMVVLGDDSADAHLYDLCLVGRVLTDSVVNFPSLRNTLADLWHPLKGVSITVLEDKRILFRFYCEIDLNRVLEGIPWFFNRYLIIFSRLMEGDDPNTVPLWETAFWIQIHSLPSGFMSDRTARQFGDFIGKFMEYDTNLVTRGVSKFMCIRVLIDVRLLLKRRKWINIGQNRFIYALFQYERLSLFCFLCGRLGHGENFCEICLTLENQQVEFGWDLSLRAVPRRGGQSVSKWLREKTDSEGKSGMEIDGDRRRVFGADITNSRVYPGGAASMNCISRQIRFSKFHIDVEVVNDVEMVHWRLTGFYGAPVENDRRNSWELLRLLKRGNIKPLMIVRNFNEILYSFEKKRGRIREERQMAAFREVLDACEIHDLGLIGQWYTWERGRLVENIIRERLDRGVANPEWWGFFSEYKVSHLQHSFSDHCPVLVDTIGE</sequence>
<gene>
    <name evidence="3" type="ORF">J1N35_012502</name>
</gene>
<evidence type="ECO:0000313" key="4">
    <source>
        <dbReference type="Proteomes" id="UP000828251"/>
    </source>
</evidence>
<dbReference type="SUPFAM" id="SSF56219">
    <property type="entry name" value="DNase I-like"/>
    <property type="match status" value="1"/>
</dbReference>
<reference evidence="3 4" key="1">
    <citation type="journal article" date="2021" name="Plant Biotechnol. J.">
        <title>Multi-omics assisted identification of the key and species-specific regulatory components of drought-tolerant mechanisms in Gossypium stocksii.</title>
        <authorList>
            <person name="Yu D."/>
            <person name="Ke L."/>
            <person name="Zhang D."/>
            <person name="Wu Y."/>
            <person name="Sun Y."/>
            <person name="Mei J."/>
            <person name="Sun J."/>
            <person name="Sun Y."/>
        </authorList>
    </citation>
    <scope>NUCLEOTIDE SEQUENCE [LARGE SCALE GENOMIC DNA]</scope>
    <source>
        <strain evidence="4">cv. E1</strain>
        <tissue evidence="3">Leaf</tissue>
    </source>
</reference>
<dbReference type="Gene3D" id="3.60.10.10">
    <property type="entry name" value="Endonuclease/exonuclease/phosphatase"/>
    <property type="match status" value="1"/>
</dbReference>
<evidence type="ECO:0000313" key="3">
    <source>
        <dbReference type="EMBL" id="KAH1108734.1"/>
    </source>
</evidence>
<proteinExistence type="predicted"/>
<dbReference type="AlphaFoldDB" id="A0A9D4AEB1"/>
<feature type="domain" description="DUF4283" evidence="1">
    <location>
        <begin position="38"/>
        <end position="113"/>
    </location>
</feature>
<dbReference type="EMBL" id="JAIQCV010000004">
    <property type="protein sequence ID" value="KAH1108734.1"/>
    <property type="molecule type" value="Genomic_DNA"/>
</dbReference>
<name>A0A9D4AEB1_9ROSI</name>
<organism evidence="3 4">
    <name type="scientific">Gossypium stocksii</name>
    <dbReference type="NCBI Taxonomy" id="47602"/>
    <lineage>
        <taxon>Eukaryota</taxon>
        <taxon>Viridiplantae</taxon>
        <taxon>Streptophyta</taxon>
        <taxon>Embryophyta</taxon>
        <taxon>Tracheophyta</taxon>
        <taxon>Spermatophyta</taxon>
        <taxon>Magnoliopsida</taxon>
        <taxon>eudicotyledons</taxon>
        <taxon>Gunneridae</taxon>
        <taxon>Pentapetalae</taxon>
        <taxon>rosids</taxon>
        <taxon>malvids</taxon>
        <taxon>Malvales</taxon>
        <taxon>Malvaceae</taxon>
        <taxon>Malvoideae</taxon>
        <taxon>Gossypium</taxon>
    </lineage>
</organism>
<dbReference type="Proteomes" id="UP000828251">
    <property type="component" value="Unassembled WGS sequence"/>
</dbReference>
<dbReference type="InterPro" id="IPR025558">
    <property type="entry name" value="DUF4283"/>
</dbReference>
<dbReference type="InterPro" id="IPR040256">
    <property type="entry name" value="At4g02000-like"/>
</dbReference>
<dbReference type="PANTHER" id="PTHR31286:SF153">
    <property type="entry name" value="DUF4283 DOMAIN PROTEIN"/>
    <property type="match status" value="1"/>
</dbReference>
<dbReference type="InterPro" id="IPR036691">
    <property type="entry name" value="Endo/exonu/phosph_ase_sf"/>
</dbReference>
<comment type="caution">
    <text evidence="3">The sequence shown here is derived from an EMBL/GenBank/DDBJ whole genome shotgun (WGS) entry which is preliminary data.</text>
</comment>
<feature type="domain" description="Zinc knuckle CX2CX4HX4C" evidence="2">
    <location>
        <begin position="177"/>
        <end position="223"/>
    </location>
</feature>
<dbReference type="Pfam" id="PF14111">
    <property type="entry name" value="DUF4283"/>
    <property type="match status" value="1"/>
</dbReference>